<name>A0A6V4EJH4_9EUKA</name>
<organism evidence="2">
    <name type="scientific">Prymnesium polylepis</name>
    <dbReference type="NCBI Taxonomy" id="72548"/>
    <lineage>
        <taxon>Eukaryota</taxon>
        <taxon>Haptista</taxon>
        <taxon>Haptophyta</taxon>
        <taxon>Prymnesiophyceae</taxon>
        <taxon>Prymnesiales</taxon>
        <taxon>Prymnesiaceae</taxon>
        <taxon>Prymnesium</taxon>
    </lineage>
</organism>
<proteinExistence type="predicted"/>
<reference evidence="2" key="1">
    <citation type="submission" date="2021-01" db="EMBL/GenBank/DDBJ databases">
        <authorList>
            <person name="Corre E."/>
            <person name="Pelletier E."/>
            <person name="Niang G."/>
            <person name="Scheremetjew M."/>
            <person name="Finn R."/>
            <person name="Kale V."/>
            <person name="Holt S."/>
            <person name="Cochrane G."/>
            <person name="Meng A."/>
            <person name="Brown T."/>
            <person name="Cohen L."/>
        </authorList>
    </citation>
    <scope>NUCLEOTIDE SEQUENCE</scope>
    <source>
        <strain evidence="2">UIO037</strain>
    </source>
</reference>
<dbReference type="AlphaFoldDB" id="A0A6V4EJH4"/>
<evidence type="ECO:0008006" key="3">
    <source>
        <dbReference type="Google" id="ProtNLM"/>
    </source>
</evidence>
<evidence type="ECO:0000256" key="1">
    <source>
        <dbReference type="SAM" id="MobiDB-lite"/>
    </source>
</evidence>
<feature type="region of interest" description="Disordered" evidence="1">
    <location>
        <begin position="1"/>
        <end position="20"/>
    </location>
</feature>
<dbReference type="EMBL" id="HBKO01015290">
    <property type="protein sequence ID" value="CAE2212232.1"/>
    <property type="molecule type" value="Transcribed_RNA"/>
</dbReference>
<gene>
    <name evidence="2" type="ORF">CPOL0286_LOCUS6964</name>
</gene>
<sequence length="244" mass="26989">MPLGGFEYTRSSPRADDAEPSGAIACAPRCADSYRLCKLPTGSSSDVSEECFQRTPLEFASDTQWLQYDNETYQYDKMVKLPRFALPLRKTNVGTHPAGSWWARVPVPGCRLCDQSVCGAGLMPNMTQKTHVPEEGNFTYYGGLPWFHQQQCAQSCAGLNLTACPPGLTQFAEPLPGISGYTGTYPPIGHNGLPYSIVDVVKVPSDLEPGEYLLSWRWDCEQSHQIWQNCADVRIVVDESVEEA</sequence>
<evidence type="ECO:0000313" key="2">
    <source>
        <dbReference type="EMBL" id="CAE2212232.1"/>
    </source>
</evidence>
<accession>A0A6V4EJH4</accession>
<dbReference type="Gene3D" id="2.70.50.70">
    <property type="match status" value="1"/>
</dbReference>
<protein>
    <recommendedName>
        <fullName evidence="3">Chitin-binding type-4 domain-containing protein</fullName>
    </recommendedName>
</protein>